<evidence type="ECO:0000313" key="2">
    <source>
        <dbReference type="EMBL" id="KAI9176423.1"/>
    </source>
</evidence>
<name>A0AAD5ISC9_ACENE</name>
<keyword evidence="3" id="KW-1185">Reference proteome</keyword>
<dbReference type="Proteomes" id="UP001064489">
    <property type="component" value="Chromosome 5"/>
</dbReference>
<reference evidence="2" key="2">
    <citation type="submission" date="2023-02" db="EMBL/GenBank/DDBJ databases">
        <authorList>
            <person name="Swenson N.G."/>
            <person name="Wegrzyn J.L."/>
            <person name="Mcevoy S.L."/>
        </authorList>
    </citation>
    <scope>NUCLEOTIDE SEQUENCE</scope>
    <source>
        <strain evidence="2">91603</strain>
        <tissue evidence="2">Leaf</tissue>
    </source>
</reference>
<keyword evidence="1" id="KW-0812">Transmembrane</keyword>
<accession>A0AAD5ISC9</accession>
<comment type="caution">
    <text evidence="2">The sequence shown here is derived from an EMBL/GenBank/DDBJ whole genome shotgun (WGS) entry which is preliminary data.</text>
</comment>
<dbReference type="EMBL" id="JAJSOW010000102">
    <property type="protein sequence ID" value="KAI9176423.1"/>
    <property type="molecule type" value="Genomic_DNA"/>
</dbReference>
<evidence type="ECO:0000256" key="1">
    <source>
        <dbReference type="SAM" id="Phobius"/>
    </source>
</evidence>
<keyword evidence="1" id="KW-1133">Transmembrane helix</keyword>
<sequence length="127" mass="14169">MKIEDEGEDGWRENEDWIDDGSGRQSAALGHRIQLFRSSTLPDLLPNQLLLVVDAVTVALALQSSNLERSMMLTIATILLYLGSLPLIATCINCLNTSLFFPSTKADRLPMHLGIPPENLLCERFRM</sequence>
<gene>
    <name evidence="2" type="ORF">LWI28_002578</name>
</gene>
<feature type="transmembrane region" description="Helical" evidence="1">
    <location>
        <begin position="74"/>
        <end position="101"/>
    </location>
</feature>
<proteinExistence type="predicted"/>
<reference evidence="2" key="1">
    <citation type="journal article" date="2022" name="Plant J.">
        <title>Strategies of tolerance reflected in two North American maple genomes.</title>
        <authorList>
            <person name="McEvoy S.L."/>
            <person name="Sezen U.U."/>
            <person name="Trouern-Trend A."/>
            <person name="McMahon S.M."/>
            <person name="Schaberg P.G."/>
            <person name="Yang J."/>
            <person name="Wegrzyn J.L."/>
            <person name="Swenson N.G."/>
        </authorList>
    </citation>
    <scope>NUCLEOTIDE SEQUENCE</scope>
    <source>
        <strain evidence="2">91603</strain>
    </source>
</reference>
<dbReference type="AlphaFoldDB" id="A0AAD5ISC9"/>
<protein>
    <submittedName>
        <fullName evidence="2">Uncharacterized protein</fullName>
    </submittedName>
</protein>
<organism evidence="2 3">
    <name type="scientific">Acer negundo</name>
    <name type="common">Box elder</name>
    <dbReference type="NCBI Taxonomy" id="4023"/>
    <lineage>
        <taxon>Eukaryota</taxon>
        <taxon>Viridiplantae</taxon>
        <taxon>Streptophyta</taxon>
        <taxon>Embryophyta</taxon>
        <taxon>Tracheophyta</taxon>
        <taxon>Spermatophyta</taxon>
        <taxon>Magnoliopsida</taxon>
        <taxon>eudicotyledons</taxon>
        <taxon>Gunneridae</taxon>
        <taxon>Pentapetalae</taxon>
        <taxon>rosids</taxon>
        <taxon>malvids</taxon>
        <taxon>Sapindales</taxon>
        <taxon>Sapindaceae</taxon>
        <taxon>Hippocastanoideae</taxon>
        <taxon>Acereae</taxon>
        <taxon>Acer</taxon>
    </lineage>
</organism>
<evidence type="ECO:0000313" key="3">
    <source>
        <dbReference type="Proteomes" id="UP001064489"/>
    </source>
</evidence>
<keyword evidence="1" id="KW-0472">Membrane</keyword>